<gene>
    <name evidence="5" type="ORF">KIJ12_04005</name>
</gene>
<keyword evidence="1" id="KW-0805">Transcription regulation</keyword>
<reference evidence="5" key="1">
    <citation type="submission" date="2021-05" db="EMBL/GenBank/DDBJ databases">
        <title>Pangenome of Leuconostoc gelidum warrants species status for Leuconostoc gelidum subsp. gasicomitatum.</title>
        <authorList>
            <person name="Johansson P."/>
            <person name="Sade E."/>
            <person name="Hultman J."/>
            <person name="Auvinen P."/>
            <person name="Bjorkroth J."/>
        </authorList>
    </citation>
    <scope>NUCLEOTIDE SEQUENCE</scope>
    <source>
        <strain evidence="5">A.21.4</strain>
    </source>
</reference>
<dbReference type="OMA" id="PGITTRM"/>
<dbReference type="GO" id="GO:0003677">
    <property type="term" value="F:DNA binding"/>
    <property type="evidence" value="ECO:0007669"/>
    <property type="project" value="UniProtKB-KW"/>
</dbReference>
<evidence type="ECO:0000256" key="2">
    <source>
        <dbReference type="ARBA" id="ARBA00023125"/>
    </source>
</evidence>
<protein>
    <submittedName>
        <fullName evidence="5">Helix-turn-helix transcriptional regulator</fullName>
    </submittedName>
</protein>
<dbReference type="Pfam" id="PF01638">
    <property type="entry name" value="HxlR"/>
    <property type="match status" value="1"/>
</dbReference>
<dbReference type="RefSeq" id="WP_010388126.1">
    <property type="nucleotide sequence ID" value="NZ_BPKT01000010.1"/>
</dbReference>
<evidence type="ECO:0000313" key="6">
    <source>
        <dbReference type="Proteomes" id="UP000752647"/>
    </source>
</evidence>
<dbReference type="AlphaFoldDB" id="A0A9Q3XU19"/>
<dbReference type="PANTHER" id="PTHR33204:SF18">
    <property type="entry name" value="TRANSCRIPTIONAL REGULATORY PROTEIN"/>
    <property type="match status" value="1"/>
</dbReference>
<dbReference type="SUPFAM" id="SSF46785">
    <property type="entry name" value="Winged helix' DNA-binding domain"/>
    <property type="match status" value="1"/>
</dbReference>
<keyword evidence="3" id="KW-0804">Transcription</keyword>
<organism evidence="5 6">
    <name type="scientific">Leuconostoc gasicomitatum</name>
    <dbReference type="NCBI Taxonomy" id="115778"/>
    <lineage>
        <taxon>Bacteria</taxon>
        <taxon>Bacillati</taxon>
        <taxon>Bacillota</taxon>
        <taxon>Bacilli</taxon>
        <taxon>Lactobacillales</taxon>
        <taxon>Lactobacillaceae</taxon>
        <taxon>Leuconostoc</taxon>
        <taxon>Leuconostoc gelidum group</taxon>
    </lineage>
</organism>
<evidence type="ECO:0000256" key="3">
    <source>
        <dbReference type="ARBA" id="ARBA00023163"/>
    </source>
</evidence>
<evidence type="ECO:0000256" key="1">
    <source>
        <dbReference type="ARBA" id="ARBA00023015"/>
    </source>
</evidence>
<dbReference type="PANTHER" id="PTHR33204">
    <property type="entry name" value="TRANSCRIPTIONAL REGULATOR, MARR FAMILY"/>
    <property type="match status" value="1"/>
</dbReference>
<name>A0A9Q3XU19_9LACO</name>
<dbReference type="Proteomes" id="UP000752647">
    <property type="component" value="Unassembled WGS sequence"/>
</dbReference>
<dbReference type="GeneID" id="34301589"/>
<dbReference type="PROSITE" id="PS51118">
    <property type="entry name" value="HTH_HXLR"/>
    <property type="match status" value="1"/>
</dbReference>
<proteinExistence type="predicted"/>
<keyword evidence="2" id="KW-0238">DNA-binding</keyword>
<dbReference type="InterPro" id="IPR002577">
    <property type="entry name" value="HTH_HxlR"/>
</dbReference>
<feature type="domain" description="HTH hxlR-type" evidence="4">
    <location>
        <begin position="14"/>
        <end position="109"/>
    </location>
</feature>
<dbReference type="EMBL" id="JAHBFI010000008">
    <property type="protein sequence ID" value="MBZ5962326.1"/>
    <property type="molecule type" value="Genomic_DNA"/>
</dbReference>
<evidence type="ECO:0000259" key="4">
    <source>
        <dbReference type="PROSITE" id="PS51118"/>
    </source>
</evidence>
<evidence type="ECO:0000313" key="5">
    <source>
        <dbReference type="EMBL" id="MBZ5962326.1"/>
    </source>
</evidence>
<dbReference type="Gene3D" id="1.10.10.10">
    <property type="entry name" value="Winged helix-like DNA-binding domain superfamily/Winged helix DNA-binding domain"/>
    <property type="match status" value="1"/>
</dbReference>
<comment type="caution">
    <text evidence="5">The sequence shown here is derived from an EMBL/GenBank/DDBJ whole genome shotgun (WGS) entry which is preliminary data.</text>
</comment>
<sequence>MEPGNETIITKSICPARKALNVLKGKFTLEILSEIIDGNLHYGSLLRSIDGMNPRILAQRLHEFEKIGVLSRKVIPTNPPQVEYRMTEKGTSLRKIAKEMKSWGEKFEE</sequence>
<dbReference type="InterPro" id="IPR036390">
    <property type="entry name" value="WH_DNA-bd_sf"/>
</dbReference>
<accession>A0A9Q3XU19</accession>
<dbReference type="InterPro" id="IPR036388">
    <property type="entry name" value="WH-like_DNA-bd_sf"/>
</dbReference>